<feature type="transmembrane region" description="Helical" evidence="1">
    <location>
        <begin position="339"/>
        <end position="357"/>
    </location>
</feature>
<dbReference type="Proteomes" id="UP000050741">
    <property type="component" value="Unassembled WGS sequence"/>
</dbReference>
<protein>
    <submittedName>
        <fullName evidence="3">MFS domain-containing protein</fullName>
    </submittedName>
</protein>
<accession>A0A183CA82</accession>
<reference evidence="2" key="1">
    <citation type="submission" date="2014-05" db="EMBL/GenBank/DDBJ databases">
        <title>The genome and life-stage specific transcriptomes of Globodera pallida elucidate key aspects of plant parasitism by a cyst nematode.</title>
        <authorList>
            <person name="Cotton J.A."/>
            <person name="Lilley C.J."/>
            <person name="Jones L.M."/>
            <person name="Kikuchi T."/>
            <person name="Reid A.J."/>
            <person name="Thorpe P."/>
            <person name="Tsai I.J."/>
            <person name="Beasley H."/>
            <person name="Blok V."/>
            <person name="Cock P.J.A."/>
            <person name="Van den Akker S.E."/>
            <person name="Holroyd N."/>
            <person name="Hunt M."/>
            <person name="Mantelin S."/>
            <person name="Naghra H."/>
            <person name="Pain A."/>
            <person name="Palomares-Rius J.E."/>
            <person name="Zarowiecki M."/>
            <person name="Berriman M."/>
            <person name="Jones J.T."/>
            <person name="Urwin P.E."/>
        </authorList>
    </citation>
    <scope>NUCLEOTIDE SEQUENCE [LARGE SCALE GENOMIC DNA]</scope>
    <source>
        <strain evidence="2">Lindley</strain>
    </source>
</reference>
<feature type="transmembrane region" description="Helical" evidence="1">
    <location>
        <begin position="298"/>
        <end position="319"/>
    </location>
</feature>
<keyword evidence="1" id="KW-1133">Transmembrane helix</keyword>
<keyword evidence="1" id="KW-0472">Membrane</keyword>
<evidence type="ECO:0000313" key="2">
    <source>
        <dbReference type="Proteomes" id="UP000050741"/>
    </source>
</evidence>
<dbReference type="PANTHER" id="PTHR45757:SF11">
    <property type="entry name" value="MAJOR FACILITATOR SUPERFAMILY (MFS) PROFILE DOMAIN-CONTAINING PROTEIN"/>
    <property type="match status" value="1"/>
</dbReference>
<dbReference type="AlphaFoldDB" id="A0A183CA82"/>
<feature type="transmembrane region" description="Helical" evidence="1">
    <location>
        <begin position="239"/>
        <end position="259"/>
    </location>
</feature>
<feature type="transmembrane region" description="Helical" evidence="1">
    <location>
        <begin position="55"/>
        <end position="76"/>
    </location>
</feature>
<evidence type="ECO:0000256" key="1">
    <source>
        <dbReference type="SAM" id="Phobius"/>
    </source>
</evidence>
<dbReference type="SUPFAM" id="SSF103473">
    <property type="entry name" value="MFS general substrate transporter"/>
    <property type="match status" value="1"/>
</dbReference>
<feature type="transmembrane region" description="Helical" evidence="1">
    <location>
        <begin position="83"/>
        <end position="104"/>
    </location>
</feature>
<keyword evidence="1" id="KW-0812">Transmembrane</keyword>
<dbReference type="InterPro" id="IPR011701">
    <property type="entry name" value="MFS"/>
</dbReference>
<dbReference type="Gene3D" id="1.20.1250.20">
    <property type="entry name" value="MFS general substrate transporter like domains"/>
    <property type="match status" value="2"/>
</dbReference>
<proteinExistence type="predicted"/>
<dbReference type="PANTHER" id="PTHR45757">
    <property type="entry name" value="PROTEIN CBG23364-RELATED"/>
    <property type="match status" value="1"/>
</dbReference>
<dbReference type="Pfam" id="PF07690">
    <property type="entry name" value="MFS_1"/>
    <property type="match status" value="1"/>
</dbReference>
<feature type="transmembrane region" description="Helical" evidence="1">
    <location>
        <begin position="271"/>
        <end position="292"/>
    </location>
</feature>
<dbReference type="GO" id="GO:0022857">
    <property type="term" value="F:transmembrane transporter activity"/>
    <property type="evidence" value="ECO:0007669"/>
    <property type="project" value="InterPro"/>
</dbReference>
<dbReference type="GO" id="GO:0016020">
    <property type="term" value="C:membrane"/>
    <property type="evidence" value="ECO:0007669"/>
    <property type="project" value="TreeGrafter"/>
</dbReference>
<feature type="transmembrane region" description="Helical" evidence="1">
    <location>
        <begin position="369"/>
        <end position="391"/>
    </location>
</feature>
<name>A0A183CA82_GLOPA</name>
<keyword evidence="2" id="KW-1185">Reference proteome</keyword>
<feature type="transmembrane region" description="Helical" evidence="1">
    <location>
        <begin position="110"/>
        <end position="131"/>
    </location>
</feature>
<organism evidence="2 3">
    <name type="scientific">Globodera pallida</name>
    <name type="common">Potato cyst nematode worm</name>
    <name type="synonym">Heterodera pallida</name>
    <dbReference type="NCBI Taxonomy" id="36090"/>
    <lineage>
        <taxon>Eukaryota</taxon>
        <taxon>Metazoa</taxon>
        <taxon>Ecdysozoa</taxon>
        <taxon>Nematoda</taxon>
        <taxon>Chromadorea</taxon>
        <taxon>Rhabditida</taxon>
        <taxon>Tylenchina</taxon>
        <taxon>Tylenchomorpha</taxon>
        <taxon>Tylenchoidea</taxon>
        <taxon>Heteroderidae</taxon>
        <taxon>Heteroderinae</taxon>
        <taxon>Globodera</taxon>
    </lineage>
</organism>
<evidence type="ECO:0000313" key="3">
    <source>
        <dbReference type="WBParaSite" id="GPLIN_000978200"/>
    </source>
</evidence>
<dbReference type="InterPro" id="IPR036259">
    <property type="entry name" value="MFS_trans_sf"/>
</dbReference>
<dbReference type="WBParaSite" id="GPLIN_000978200">
    <property type="protein sequence ID" value="GPLIN_000978200"/>
    <property type="gene ID" value="GPLIN_000978200"/>
</dbReference>
<feature type="transmembrane region" description="Helical" evidence="1">
    <location>
        <begin position="196"/>
        <end position="219"/>
    </location>
</feature>
<reference evidence="3" key="2">
    <citation type="submission" date="2016-06" db="UniProtKB">
        <authorList>
            <consortium name="WormBaseParasite"/>
        </authorList>
    </citation>
    <scope>IDENTIFICATION</scope>
</reference>
<sequence length="393" mass="43125">MRFVILALSTLCLTLGMCGTVVLHLTVICMRQETTLLNGTVLSTPLFTFAEEGRLFSALYLGTLLGTFPISHLCNWMGFRRAFTVYGILNGVGTVVVPLAARFLAQPFDFMAIFGARFIQGLFLSMSLVAIETISKNWSTLKEMTFFMSILSINFQFGRIITMPLSGYVSVAEIRYIQSGKADVAKKNGSEKGFKFLTNWHVLTVFAVGIGIANGAHLFSLYGPIYLHNSIGLNMQRTGLIVALPFVISSIMSLIVGRLSDRLNVGIKPVLALLTCFSQYVMAIGYVILALITPSSPFLIQIVYVVIMSVVGLCTVGLVKQARWADSEHAQSINSINTAIIHVFVMLIPEFVTFIIPNPDDPKGKGWNTLFIVVAIVQTLSALLSQVSIIMRK</sequence>